<proteinExistence type="predicted"/>
<sequence length="197" mass="22434">MVWSQIQVEFDTSFDIRVGSKKDAKMYYFYVTPGEVDSAFFPSFEVVEGMFEKFLSMSMVERSQKMATHMKGIEVDPAFFPSYEVVKGMFEKFVSISMVKRSQKMVTHKGYLRGPTVKSRKRTGKRGKMTSERVAKEEVNKIFEGSDLRELDIGRLNKLSLLIVDKLKELEERKVGSHQLAAPPLPRENGRSGGISG</sequence>
<evidence type="ECO:0000313" key="1">
    <source>
        <dbReference type="EMBL" id="KAI8562879.1"/>
    </source>
</evidence>
<gene>
    <name evidence="1" type="ORF">RHMOL_Rhmol03G0069700</name>
</gene>
<reference evidence="1" key="1">
    <citation type="submission" date="2022-02" db="EMBL/GenBank/DDBJ databases">
        <title>Plant Genome Project.</title>
        <authorList>
            <person name="Zhang R.-G."/>
        </authorList>
    </citation>
    <scope>NUCLEOTIDE SEQUENCE</scope>
    <source>
        <strain evidence="1">AT1</strain>
    </source>
</reference>
<name>A0ACC0PCL4_RHOML</name>
<comment type="caution">
    <text evidence="1">The sequence shown here is derived from an EMBL/GenBank/DDBJ whole genome shotgun (WGS) entry which is preliminary data.</text>
</comment>
<evidence type="ECO:0000313" key="2">
    <source>
        <dbReference type="Proteomes" id="UP001062846"/>
    </source>
</evidence>
<protein>
    <submittedName>
        <fullName evidence="1">Uncharacterized protein</fullName>
    </submittedName>
</protein>
<organism evidence="1 2">
    <name type="scientific">Rhododendron molle</name>
    <name type="common">Chinese azalea</name>
    <name type="synonym">Azalea mollis</name>
    <dbReference type="NCBI Taxonomy" id="49168"/>
    <lineage>
        <taxon>Eukaryota</taxon>
        <taxon>Viridiplantae</taxon>
        <taxon>Streptophyta</taxon>
        <taxon>Embryophyta</taxon>
        <taxon>Tracheophyta</taxon>
        <taxon>Spermatophyta</taxon>
        <taxon>Magnoliopsida</taxon>
        <taxon>eudicotyledons</taxon>
        <taxon>Gunneridae</taxon>
        <taxon>Pentapetalae</taxon>
        <taxon>asterids</taxon>
        <taxon>Ericales</taxon>
        <taxon>Ericaceae</taxon>
        <taxon>Ericoideae</taxon>
        <taxon>Rhodoreae</taxon>
        <taxon>Rhododendron</taxon>
    </lineage>
</organism>
<accession>A0ACC0PCL4</accession>
<keyword evidence="2" id="KW-1185">Reference proteome</keyword>
<dbReference type="Proteomes" id="UP001062846">
    <property type="component" value="Chromosome 3"/>
</dbReference>
<dbReference type="EMBL" id="CM046390">
    <property type="protein sequence ID" value="KAI8562879.1"/>
    <property type="molecule type" value="Genomic_DNA"/>
</dbReference>